<comment type="caution">
    <text evidence="8">The sequence shown here is derived from an EMBL/GenBank/DDBJ whole genome shotgun (WGS) entry which is preliminary data.</text>
</comment>
<dbReference type="EMBL" id="WWCR01000001">
    <property type="protein sequence ID" value="MYM71130.1"/>
    <property type="molecule type" value="Genomic_DNA"/>
</dbReference>
<dbReference type="PROSITE" id="PS51462">
    <property type="entry name" value="NUDIX"/>
    <property type="match status" value="1"/>
</dbReference>
<comment type="cofactor">
    <cofactor evidence="2">
        <name>Mg(2+)</name>
        <dbReference type="ChEBI" id="CHEBI:18420"/>
    </cofactor>
</comment>
<proteinExistence type="predicted"/>
<evidence type="ECO:0000256" key="5">
    <source>
        <dbReference type="ARBA" id="ARBA00022842"/>
    </source>
</evidence>
<evidence type="ECO:0000256" key="1">
    <source>
        <dbReference type="ARBA" id="ARBA00001936"/>
    </source>
</evidence>
<evidence type="ECO:0000313" key="9">
    <source>
        <dbReference type="Proteomes" id="UP000469734"/>
    </source>
</evidence>
<evidence type="ECO:0000313" key="8">
    <source>
        <dbReference type="EMBL" id="MYM71130.1"/>
    </source>
</evidence>
<dbReference type="Proteomes" id="UP000469734">
    <property type="component" value="Unassembled WGS sequence"/>
</dbReference>
<comment type="cofactor">
    <cofactor evidence="1">
        <name>Mn(2+)</name>
        <dbReference type="ChEBI" id="CHEBI:29035"/>
    </cofactor>
</comment>
<dbReference type="Pfam" id="PF00293">
    <property type="entry name" value="NUDIX"/>
    <property type="match status" value="1"/>
</dbReference>
<feature type="domain" description="Nudix hydrolase" evidence="7">
    <location>
        <begin position="60"/>
        <end position="193"/>
    </location>
</feature>
<reference evidence="8 9" key="1">
    <citation type="submission" date="2019-12" db="EMBL/GenBank/DDBJ databases">
        <title>Novel species isolated from a subtropical stream in China.</title>
        <authorList>
            <person name="Lu H."/>
        </authorList>
    </citation>
    <scope>NUCLEOTIDE SEQUENCE [LARGE SCALE GENOMIC DNA]</scope>
    <source>
        <strain evidence="8 9">FT134W</strain>
    </source>
</reference>
<gene>
    <name evidence="8" type="ORF">GTP56_02830</name>
</gene>
<dbReference type="PANTHER" id="PTHR12992">
    <property type="entry name" value="NUDIX HYDROLASE"/>
    <property type="match status" value="1"/>
</dbReference>
<organism evidence="8 9">
    <name type="scientific">Duganella margarita</name>
    <dbReference type="NCBI Taxonomy" id="2692170"/>
    <lineage>
        <taxon>Bacteria</taxon>
        <taxon>Pseudomonadati</taxon>
        <taxon>Pseudomonadota</taxon>
        <taxon>Betaproteobacteria</taxon>
        <taxon>Burkholderiales</taxon>
        <taxon>Oxalobacteraceae</taxon>
        <taxon>Telluria group</taxon>
        <taxon>Duganella</taxon>
    </lineage>
</organism>
<dbReference type="InterPro" id="IPR045121">
    <property type="entry name" value="CoAse"/>
</dbReference>
<dbReference type="GO" id="GO:0046872">
    <property type="term" value="F:metal ion binding"/>
    <property type="evidence" value="ECO:0007669"/>
    <property type="project" value="UniProtKB-KW"/>
</dbReference>
<keyword evidence="3" id="KW-0479">Metal-binding</keyword>
<evidence type="ECO:0000256" key="3">
    <source>
        <dbReference type="ARBA" id="ARBA00022723"/>
    </source>
</evidence>
<sequence length="223" mass="24306">MAQPPFDPQLLPIDGIAGEPAILPERLAPAWLRSRFAAPPEVWSPEGSERVLPARAGRAPTPASVLIPLVQRAHGLTVLLTQRNADLTDHPGQVSFPGGRAEDYDSDAVDTALRESEEEIGLARRHVEILGTLPDYLTGTGYCVTPVVALVQPPFEVVADPSEVAAIFEVPLAFLMDGANHQRLSAELPNGRRSFYAMPYEGYYIWGATAGMLRNLFHFLRAD</sequence>
<dbReference type="GO" id="GO:0010945">
    <property type="term" value="F:coenzyme A diphosphatase activity"/>
    <property type="evidence" value="ECO:0007669"/>
    <property type="project" value="InterPro"/>
</dbReference>
<dbReference type="SUPFAM" id="SSF55811">
    <property type="entry name" value="Nudix"/>
    <property type="match status" value="1"/>
</dbReference>
<dbReference type="PANTHER" id="PTHR12992:SF11">
    <property type="entry name" value="MITOCHONDRIAL COENZYME A DIPHOSPHATASE NUDT8"/>
    <property type="match status" value="1"/>
</dbReference>
<dbReference type="Gene3D" id="3.90.79.10">
    <property type="entry name" value="Nucleoside Triphosphate Pyrophosphohydrolase"/>
    <property type="match status" value="1"/>
</dbReference>
<evidence type="ECO:0000256" key="4">
    <source>
        <dbReference type="ARBA" id="ARBA00022801"/>
    </source>
</evidence>
<dbReference type="NCBIfam" id="NF007980">
    <property type="entry name" value="PRK10707.1"/>
    <property type="match status" value="1"/>
</dbReference>
<keyword evidence="4" id="KW-0378">Hydrolase</keyword>
<keyword evidence="5" id="KW-0460">Magnesium</keyword>
<accession>A0A7X4GWS2</accession>
<dbReference type="RefSeq" id="WP_161048898.1">
    <property type="nucleotide sequence ID" value="NZ_WWCR01000001.1"/>
</dbReference>
<evidence type="ECO:0000259" key="7">
    <source>
        <dbReference type="PROSITE" id="PS51462"/>
    </source>
</evidence>
<evidence type="ECO:0000256" key="6">
    <source>
        <dbReference type="ARBA" id="ARBA00023211"/>
    </source>
</evidence>
<protein>
    <submittedName>
        <fullName evidence="8">CoA pyrophosphatase</fullName>
    </submittedName>
</protein>
<dbReference type="AlphaFoldDB" id="A0A7X4GWS2"/>
<dbReference type="InterPro" id="IPR000086">
    <property type="entry name" value="NUDIX_hydrolase_dom"/>
</dbReference>
<name>A0A7X4GWS2_9BURK</name>
<dbReference type="CDD" id="cd03426">
    <property type="entry name" value="NUDIX_CoAse_Nudt7"/>
    <property type="match status" value="1"/>
</dbReference>
<evidence type="ECO:0000256" key="2">
    <source>
        <dbReference type="ARBA" id="ARBA00001946"/>
    </source>
</evidence>
<dbReference type="InterPro" id="IPR015797">
    <property type="entry name" value="NUDIX_hydrolase-like_dom_sf"/>
</dbReference>
<keyword evidence="6" id="KW-0464">Manganese</keyword>